<evidence type="ECO:0000256" key="6">
    <source>
        <dbReference type="ARBA" id="ARBA00022989"/>
    </source>
</evidence>
<evidence type="ECO:0000313" key="9">
    <source>
        <dbReference type="EMBL" id="THV28793.1"/>
    </source>
</evidence>
<keyword evidence="4 8" id="KW-0812">Transmembrane</keyword>
<comment type="subcellular location">
    <subcellularLocation>
        <location evidence="1">Cell membrane</location>
        <topology evidence="1">Multi-pass membrane protein</topology>
    </subcellularLocation>
</comment>
<evidence type="ECO:0000256" key="2">
    <source>
        <dbReference type="ARBA" id="ARBA00008806"/>
    </source>
</evidence>
<gene>
    <name evidence="9" type="ORF">FAA86_23890</name>
</gene>
<dbReference type="Proteomes" id="UP000307378">
    <property type="component" value="Unassembled WGS sequence"/>
</dbReference>
<dbReference type="InterPro" id="IPR027417">
    <property type="entry name" value="P-loop_NTPase"/>
</dbReference>
<keyword evidence="6 8" id="KW-1133">Transmembrane helix</keyword>
<dbReference type="SUPFAM" id="SSF52540">
    <property type="entry name" value="P-loop containing nucleoside triphosphate hydrolases"/>
    <property type="match status" value="1"/>
</dbReference>
<reference evidence="9 10" key="1">
    <citation type="submission" date="2019-04" db="EMBL/GenBank/DDBJ databases">
        <title>genome sequence of strain W3.</title>
        <authorList>
            <person name="Gao J."/>
            <person name="Sun J."/>
        </authorList>
    </citation>
    <scope>NUCLEOTIDE SEQUENCE [LARGE SCALE GENOMIC DNA]</scope>
    <source>
        <strain evidence="9 10">W3</strain>
    </source>
</reference>
<dbReference type="PANTHER" id="PTHR37937:SF1">
    <property type="entry name" value="CONJUGATIVE TRANSFER: DNA TRANSPORT"/>
    <property type="match status" value="1"/>
</dbReference>
<dbReference type="InterPro" id="IPR051539">
    <property type="entry name" value="T4SS-coupling_protein"/>
</dbReference>
<accession>A0A4S8PEH8</accession>
<comment type="similarity">
    <text evidence="2">Belongs to the VirD4/TraG family.</text>
</comment>
<dbReference type="CDD" id="cd01127">
    <property type="entry name" value="TrwB_TraG_TraD_VirD4"/>
    <property type="match status" value="1"/>
</dbReference>
<evidence type="ECO:0000256" key="5">
    <source>
        <dbReference type="ARBA" id="ARBA00022971"/>
    </source>
</evidence>
<comment type="caution">
    <text evidence="9">The sequence shown here is derived from an EMBL/GenBank/DDBJ whole genome shotgun (WGS) entry which is preliminary data.</text>
</comment>
<evidence type="ECO:0000313" key="10">
    <source>
        <dbReference type="Proteomes" id="UP000307378"/>
    </source>
</evidence>
<evidence type="ECO:0000256" key="4">
    <source>
        <dbReference type="ARBA" id="ARBA00022692"/>
    </source>
</evidence>
<proteinExistence type="inferred from homology"/>
<keyword evidence="3" id="KW-1003">Cell membrane</keyword>
<evidence type="ECO:0000256" key="7">
    <source>
        <dbReference type="ARBA" id="ARBA00023136"/>
    </source>
</evidence>
<sequence>MIRRAARDPIWALVALIMAPFRGFKTVLGSITLLGITGVVIAIIGDLLLAPLELPKEVVRAIITVVLIVILIPLAFRLMTDPLIMHFGDMAEDTHGSARFATNQEVVPLSATPSGLLIGRNTKSGELLRYQGSSHLLTMAPTRTGKGVGTIIPNLLTADRSVICIDPKGENASITSRARRQFGPVHILDPFGVTGLPSSAYNPLSSLEPNGLDVAEDASTLADALVFDEPGMAGEAHWNEEAKALISGLILEIVARETSSRRNLGTLREYLTLAPEHFTALLKRMQESDDAGGLIARAANRHLGKSDREAAGVLSAAQRHTHFLDSPRMTTVLSRSDFHFADLKRRNVSVFLVLPPDRLSTYSRWLRLIVSQSLTDMARDPTKPANPVLYLLDEFAALGHLAPVERAMGLMAGYGVQLWPILQDVHQLRATYGKRAGTFLSNAGVLQVFGVNDHDSARLVSDLLGQETVVFQTMARAIDAEQSGITYSQHHAARALLTPDEVRNMSTRLQLLFIAGQRPIVAAKLAYYADQEFEGMFEAA</sequence>
<dbReference type="Pfam" id="PF02534">
    <property type="entry name" value="T4SS-DNA_transf"/>
    <property type="match status" value="1"/>
</dbReference>
<evidence type="ECO:0000256" key="3">
    <source>
        <dbReference type="ARBA" id="ARBA00022475"/>
    </source>
</evidence>
<evidence type="ECO:0000256" key="1">
    <source>
        <dbReference type="ARBA" id="ARBA00004651"/>
    </source>
</evidence>
<dbReference type="PANTHER" id="PTHR37937">
    <property type="entry name" value="CONJUGATIVE TRANSFER: DNA TRANSPORT"/>
    <property type="match status" value="1"/>
</dbReference>
<protein>
    <submittedName>
        <fullName evidence="9">Type IV secretory system conjugative DNA transfer family protein</fullName>
    </submittedName>
</protein>
<dbReference type="RefSeq" id="WP_136543767.1">
    <property type="nucleotide sequence ID" value="NZ_STGU01000041.1"/>
</dbReference>
<dbReference type="GO" id="GO:0005886">
    <property type="term" value="C:plasma membrane"/>
    <property type="evidence" value="ECO:0007669"/>
    <property type="project" value="UniProtKB-SubCell"/>
</dbReference>
<evidence type="ECO:0000256" key="8">
    <source>
        <dbReference type="SAM" id="Phobius"/>
    </source>
</evidence>
<organism evidence="9 10">
    <name type="scientific">Rhizobium rosettiformans W3</name>
    <dbReference type="NCBI Taxonomy" id="538378"/>
    <lineage>
        <taxon>Bacteria</taxon>
        <taxon>Pseudomonadati</taxon>
        <taxon>Pseudomonadota</taxon>
        <taxon>Alphaproteobacteria</taxon>
        <taxon>Hyphomicrobiales</taxon>
        <taxon>Rhizobiaceae</taxon>
        <taxon>Rhizobium/Agrobacterium group</taxon>
        <taxon>Rhizobium</taxon>
    </lineage>
</organism>
<keyword evidence="5" id="KW-0184">Conjugation</keyword>
<feature type="transmembrane region" description="Helical" evidence="8">
    <location>
        <begin position="33"/>
        <end position="51"/>
    </location>
</feature>
<dbReference type="InterPro" id="IPR003688">
    <property type="entry name" value="TraG/VirD4"/>
</dbReference>
<dbReference type="EMBL" id="STGU01000041">
    <property type="protein sequence ID" value="THV28793.1"/>
    <property type="molecule type" value="Genomic_DNA"/>
</dbReference>
<dbReference type="AlphaFoldDB" id="A0A4S8PEH8"/>
<keyword evidence="7 8" id="KW-0472">Membrane</keyword>
<feature type="transmembrane region" description="Helical" evidence="8">
    <location>
        <begin position="58"/>
        <end position="76"/>
    </location>
</feature>
<name>A0A4S8PEH8_9HYPH</name>
<dbReference type="Gene3D" id="3.40.50.300">
    <property type="entry name" value="P-loop containing nucleotide triphosphate hydrolases"/>
    <property type="match status" value="1"/>
</dbReference>